<dbReference type="EMBL" id="BAAAFZ010000050">
    <property type="protein sequence ID" value="GAA0591200.1"/>
    <property type="molecule type" value="Genomic_DNA"/>
</dbReference>
<evidence type="ECO:0000313" key="1">
    <source>
        <dbReference type="EMBL" id="GAA0591200.1"/>
    </source>
</evidence>
<gene>
    <name evidence="1" type="ORF">GCM10009416_32060</name>
</gene>
<evidence type="ECO:0008006" key="3">
    <source>
        <dbReference type="Google" id="ProtNLM"/>
    </source>
</evidence>
<dbReference type="InterPro" id="IPR029062">
    <property type="entry name" value="Class_I_gatase-like"/>
</dbReference>
<name>A0ABN1FI01_9PROT</name>
<sequence>MLRDLGQCCVAALALDGPGRGEMGEAVRLLRGAGAEVQVVSARDGDGMPVGRAEPDLYDAVLLPCAVTDLGRWDADGEAAAFVEHFLRSGKLVLGFAAAAFDGAGG</sequence>
<dbReference type="RefSeq" id="WP_343896371.1">
    <property type="nucleotide sequence ID" value="NZ_BAAAFZ010000050.1"/>
</dbReference>
<dbReference type="CDD" id="cd01653">
    <property type="entry name" value="GATase1"/>
    <property type="match status" value="1"/>
</dbReference>
<accession>A0ABN1FI01</accession>
<reference evidence="1 2" key="1">
    <citation type="journal article" date="2019" name="Int. J. Syst. Evol. Microbiol.">
        <title>The Global Catalogue of Microorganisms (GCM) 10K type strain sequencing project: providing services to taxonomists for standard genome sequencing and annotation.</title>
        <authorList>
            <consortium name="The Broad Institute Genomics Platform"/>
            <consortium name="The Broad Institute Genome Sequencing Center for Infectious Disease"/>
            <person name="Wu L."/>
            <person name="Ma J."/>
        </authorList>
    </citation>
    <scope>NUCLEOTIDE SEQUENCE [LARGE SCALE GENOMIC DNA]</scope>
    <source>
        <strain evidence="1 2">JCM 9933</strain>
    </source>
</reference>
<dbReference type="Proteomes" id="UP001501588">
    <property type="component" value="Unassembled WGS sequence"/>
</dbReference>
<organism evidence="1 2">
    <name type="scientific">Craurococcus roseus</name>
    <dbReference type="NCBI Taxonomy" id="77585"/>
    <lineage>
        <taxon>Bacteria</taxon>
        <taxon>Pseudomonadati</taxon>
        <taxon>Pseudomonadota</taxon>
        <taxon>Alphaproteobacteria</taxon>
        <taxon>Acetobacterales</taxon>
        <taxon>Acetobacteraceae</taxon>
        <taxon>Craurococcus</taxon>
    </lineage>
</organism>
<protein>
    <recommendedName>
        <fullName evidence="3">DJ-1/PfpI domain-containing protein</fullName>
    </recommendedName>
</protein>
<evidence type="ECO:0000313" key="2">
    <source>
        <dbReference type="Proteomes" id="UP001501588"/>
    </source>
</evidence>
<comment type="caution">
    <text evidence="1">The sequence shown here is derived from an EMBL/GenBank/DDBJ whole genome shotgun (WGS) entry which is preliminary data.</text>
</comment>
<dbReference type="Gene3D" id="3.40.50.880">
    <property type="match status" value="1"/>
</dbReference>
<proteinExistence type="predicted"/>
<keyword evidence="2" id="KW-1185">Reference proteome</keyword>
<dbReference type="SUPFAM" id="SSF52317">
    <property type="entry name" value="Class I glutamine amidotransferase-like"/>
    <property type="match status" value="1"/>
</dbReference>